<gene>
    <name evidence="3" type="ORF">LSINAPIS_LOCUS12587</name>
</gene>
<feature type="signal peptide" evidence="2">
    <location>
        <begin position="1"/>
        <end position="20"/>
    </location>
</feature>
<feature type="compositionally biased region" description="Polar residues" evidence="1">
    <location>
        <begin position="30"/>
        <end position="46"/>
    </location>
</feature>
<feature type="region of interest" description="Disordered" evidence="1">
    <location>
        <begin position="23"/>
        <end position="91"/>
    </location>
</feature>
<protein>
    <submittedName>
        <fullName evidence="3">Uncharacterized protein</fullName>
    </submittedName>
</protein>
<keyword evidence="4" id="KW-1185">Reference proteome</keyword>
<organism evidence="3 4">
    <name type="scientific">Leptidea sinapis</name>
    <dbReference type="NCBI Taxonomy" id="189913"/>
    <lineage>
        <taxon>Eukaryota</taxon>
        <taxon>Metazoa</taxon>
        <taxon>Ecdysozoa</taxon>
        <taxon>Arthropoda</taxon>
        <taxon>Hexapoda</taxon>
        <taxon>Insecta</taxon>
        <taxon>Pterygota</taxon>
        <taxon>Neoptera</taxon>
        <taxon>Endopterygota</taxon>
        <taxon>Lepidoptera</taxon>
        <taxon>Glossata</taxon>
        <taxon>Ditrysia</taxon>
        <taxon>Papilionoidea</taxon>
        <taxon>Pieridae</taxon>
        <taxon>Dismorphiinae</taxon>
        <taxon>Leptidea</taxon>
    </lineage>
</organism>
<proteinExistence type="predicted"/>
<sequence length="91" mass="10451">MIKYICIALLVTMFVENSLQDGWGKMNKANDMSQNKNSLDSPSDIQPFSHWRANEGDEVPEPADDDNGDFSSLQKQMKHFNRSPRDYPRSN</sequence>
<evidence type="ECO:0000313" key="4">
    <source>
        <dbReference type="Proteomes" id="UP000324832"/>
    </source>
</evidence>
<keyword evidence="2" id="KW-0732">Signal</keyword>
<reference evidence="3 4" key="1">
    <citation type="submission" date="2017-07" db="EMBL/GenBank/DDBJ databases">
        <authorList>
            <person name="Talla V."/>
            <person name="Backstrom N."/>
        </authorList>
    </citation>
    <scope>NUCLEOTIDE SEQUENCE [LARGE SCALE GENOMIC DNA]</scope>
</reference>
<evidence type="ECO:0000313" key="3">
    <source>
        <dbReference type="EMBL" id="VVD02347.1"/>
    </source>
</evidence>
<name>A0A5E4QXE5_9NEOP</name>
<feature type="chain" id="PRO_5022700637" evidence="2">
    <location>
        <begin position="21"/>
        <end position="91"/>
    </location>
</feature>
<accession>A0A5E4QXE5</accession>
<evidence type="ECO:0000256" key="2">
    <source>
        <dbReference type="SAM" id="SignalP"/>
    </source>
</evidence>
<dbReference type="Proteomes" id="UP000324832">
    <property type="component" value="Unassembled WGS sequence"/>
</dbReference>
<dbReference type="EMBL" id="FZQP02006000">
    <property type="protein sequence ID" value="VVD02347.1"/>
    <property type="molecule type" value="Genomic_DNA"/>
</dbReference>
<evidence type="ECO:0000256" key="1">
    <source>
        <dbReference type="SAM" id="MobiDB-lite"/>
    </source>
</evidence>
<feature type="compositionally biased region" description="Acidic residues" evidence="1">
    <location>
        <begin position="56"/>
        <end position="68"/>
    </location>
</feature>
<dbReference type="AlphaFoldDB" id="A0A5E4QXE5"/>